<feature type="region of interest" description="Disordered" evidence="1">
    <location>
        <begin position="101"/>
        <end position="159"/>
    </location>
</feature>
<feature type="compositionally biased region" description="Basic and acidic residues" evidence="1">
    <location>
        <begin position="101"/>
        <end position="124"/>
    </location>
</feature>
<dbReference type="AlphaFoldDB" id="A0A9P4KBI3"/>
<feature type="domain" description="Ribosomal protein bL31m N-terminal" evidence="2">
    <location>
        <begin position="37"/>
        <end position="82"/>
    </location>
</feature>
<gene>
    <name evidence="3" type="ORF">CC78DRAFT_531868</name>
</gene>
<evidence type="ECO:0000313" key="3">
    <source>
        <dbReference type="EMBL" id="KAF2266227.1"/>
    </source>
</evidence>
<keyword evidence="4" id="KW-1185">Reference proteome</keyword>
<dbReference type="Pfam" id="PF21492">
    <property type="entry name" value="bL31_N"/>
    <property type="match status" value="1"/>
</dbReference>
<name>A0A9P4KBI3_9PLEO</name>
<proteinExistence type="predicted"/>
<dbReference type="InterPro" id="IPR034600">
    <property type="entry name" value="Ribosomal_bL31m"/>
</dbReference>
<dbReference type="GO" id="GO:0005762">
    <property type="term" value="C:mitochondrial large ribosomal subunit"/>
    <property type="evidence" value="ECO:0007669"/>
    <property type="project" value="InterPro"/>
</dbReference>
<reference evidence="4" key="1">
    <citation type="journal article" date="2020" name="Stud. Mycol.">
        <title>101 Dothideomycetes genomes: A test case for predicting lifestyles and emergence of pathogens.</title>
        <authorList>
            <person name="Haridas S."/>
            <person name="Albert R."/>
            <person name="Binder M."/>
            <person name="Bloem J."/>
            <person name="LaButti K."/>
            <person name="Salamov A."/>
            <person name="Andreopoulos B."/>
            <person name="Baker S."/>
            <person name="Barry K."/>
            <person name="Bills G."/>
            <person name="Bluhm B."/>
            <person name="Cannon C."/>
            <person name="Castanera R."/>
            <person name="Culley D."/>
            <person name="Daum C."/>
            <person name="Ezra D."/>
            <person name="Gonzalez J."/>
            <person name="Henrissat B."/>
            <person name="Kuo A."/>
            <person name="Liang C."/>
            <person name="Lipzen A."/>
            <person name="Lutzoni F."/>
            <person name="Magnuson J."/>
            <person name="Mondo S."/>
            <person name="Nolan M."/>
            <person name="Ohm R."/>
            <person name="Pangilinan J."/>
            <person name="Park H.-J."/>
            <person name="Ramirez L."/>
            <person name="Alfaro M."/>
            <person name="Sun H."/>
            <person name="Tritt A."/>
            <person name="Yoshinaga Y."/>
            <person name="Zwiers L.-H."/>
            <person name="Turgeon B."/>
            <person name="Goodwin S."/>
            <person name="Spatafora J."/>
            <person name="Crous P."/>
            <person name="Grigoriev I."/>
        </authorList>
    </citation>
    <scope>NUCLEOTIDE SEQUENCE [LARGE SCALE GENOMIC DNA]</scope>
    <source>
        <strain evidence="4">CBS 304.66</strain>
    </source>
</reference>
<dbReference type="PANTHER" id="PTHR28174">
    <property type="entry name" value="54S RIBOSOMAL PROTEIN L36, MITOCHONDRIAL"/>
    <property type="match status" value="1"/>
</dbReference>
<evidence type="ECO:0000313" key="4">
    <source>
        <dbReference type="Proteomes" id="UP000800093"/>
    </source>
</evidence>
<accession>A0A9P4KBI3</accession>
<dbReference type="GO" id="GO:0032543">
    <property type="term" value="P:mitochondrial translation"/>
    <property type="evidence" value="ECO:0007669"/>
    <property type="project" value="InterPro"/>
</dbReference>
<comment type="caution">
    <text evidence="3">The sequence shown here is derived from an EMBL/GenBank/DDBJ whole genome shotgun (WGS) entry which is preliminary data.</text>
</comment>
<evidence type="ECO:0000256" key="1">
    <source>
        <dbReference type="SAM" id="MobiDB-lite"/>
    </source>
</evidence>
<dbReference type="GO" id="GO:0003735">
    <property type="term" value="F:structural constituent of ribosome"/>
    <property type="evidence" value="ECO:0007669"/>
    <property type="project" value="InterPro"/>
</dbReference>
<dbReference type="OrthoDB" id="5587740at2759"/>
<dbReference type="PANTHER" id="PTHR28174:SF1">
    <property type="entry name" value="LARGE RIBOSOMAL SUBUNIT PROTEIN BL31M"/>
    <property type="match status" value="1"/>
</dbReference>
<sequence length="159" mass="17700">MATPIPSVGALRLLRHALHPHRTPTNHQVRRATLLRRPKRPYTFTQLVTLSDGSTFLHRTTSPAPVYKSTKDQRNTPLWNPSSQKLLNVEEDEAGRLRSFREKFGRGWDAESTGKDEDPADHLLDLISGRDSSKKSKAAKAKKTAAPAAEAKKGEVAKK</sequence>
<dbReference type="Gene3D" id="6.20.130.10">
    <property type="match status" value="1"/>
</dbReference>
<dbReference type="Proteomes" id="UP000800093">
    <property type="component" value="Unassembled WGS sequence"/>
</dbReference>
<dbReference type="EMBL" id="ML986600">
    <property type="protein sequence ID" value="KAF2266227.1"/>
    <property type="molecule type" value="Genomic_DNA"/>
</dbReference>
<feature type="compositionally biased region" description="Basic and acidic residues" evidence="1">
    <location>
        <begin position="150"/>
        <end position="159"/>
    </location>
</feature>
<dbReference type="InterPro" id="IPR048874">
    <property type="entry name" value="Ribosomal_bL31m_N"/>
</dbReference>
<feature type="region of interest" description="Disordered" evidence="1">
    <location>
        <begin position="58"/>
        <end position="81"/>
    </location>
</feature>
<organism evidence="3 4">
    <name type="scientific">Lojkania enalia</name>
    <dbReference type="NCBI Taxonomy" id="147567"/>
    <lineage>
        <taxon>Eukaryota</taxon>
        <taxon>Fungi</taxon>
        <taxon>Dikarya</taxon>
        <taxon>Ascomycota</taxon>
        <taxon>Pezizomycotina</taxon>
        <taxon>Dothideomycetes</taxon>
        <taxon>Pleosporomycetidae</taxon>
        <taxon>Pleosporales</taxon>
        <taxon>Pleosporales incertae sedis</taxon>
        <taxon>Lojkania</taxon>
    </lineage>
</organism>
<protein>
    <recommendedName>
        <fullName evidence="2">Ribosomal protein bL31m N-terminal domain-containing protein</fullName>
    </recommendedName>
</protein>
<evidence type="ECO:0000259" key="2">
    <source>
        <dbReference type="Pfam" id="PF21492"/>
    </source>
</evidence>